<evidence type="ECO:0000313" key="3">
    <source>
        <dbReference type="EMBL" id="GBC62936.1"/>
    </source>
</evidence>
<dbReference type="Proteomes" id="UP000288096">
    <property type="component" value="Unassembled WGS sequence"/>
</dbReference>
<dbReference type="OrthoDB" id="5424397at2"/>
<keyword evidence="1" id="KW-0732">Signal</keyword>
<comment type="caution">
    <text evidence="3">The sequence shown here is derived from an EMBL/GenBank/DDBJ whole genome shotgun (WGS) entry which is preliminary data.</text>
</comment>
<dbReference type="AlphaFoldDB" id="A0A401G152"/>
<evidence type="ECO:0000259" key="2">
    <source>
        <dbReference type="Pfam" id="PF14371"/>
    </source>
</evidence>
<evidence type="ECO:0000313" key="4">
    <source>
        <dbReference type="Proteomes" id="UP000288096"/>
    </source>
</evidence>
<gene>
    <name evidence="3" type="ORF">DENIS_3920</name>
</gene>
<evidence type="ECO:0000256" key="1">
    <source>
        <dbReference type="SAM" id="SignalP"/>
    </source>
</evidence>
<dbReference type="EMBL" id="BEXT01000001">
    <property type="protein sequence ID" value="GBC62936.1"/>
    <property type="molecule type" value="Genomic_DNA"/>
</dbReference>
<sequence>MKRRKWPMALSLICALFFTALPTAQADIYWESVQLVQGKGWPTKKKMIRNYLTPDCTRMDIGENVLIADFRHMTGYVLNTDDKMFLEMQMKNVGKIPEGLKEEIRVVPTRETRNIAGYNCRKYKVSFMQRDYDQWLSRDVDGYRELKAINDRLSTQIRQNPLFQMGIVGKMDKLDGFPVQTVMRFSDGRVKTITLRRVSKKHLDPSVFNVPPGYKPPY</sequence>
<proteinExistence type="predicted"/>
<feature type="chain" id="PRO_5019190770" evidence="1">
    <location>
        <begin position="27"/>
        <end position="218"/>
    </location>
</feature>
<reference evidence="4" key="2">
    <citation type="submission" date="2019-01" db="EMBL/GenBank/DDBJ databases">
        <title>Genome sequence of Desulfonema ishimotonii strain Tokyo 01.</title>
        <authorList>
            <person name="Fukui M."/>
        </authorList>
    </citation>
    <scope>NUCLEOTIDE SEQUENCE [LARGE SCALE GENOMIC DNA]</scope>
    <source>
        <strain evidence="4">Tokyo 01</strain>
    </source>
</reference>
<protein>
    <submittedName>
        <fullName evidence="3">DUF4412 domain-containing protein</fullName>
    </submittedName>
</protein>
<accession>A0A401G152</accession>
<keyword evidence="4" id="KW-1185">Reference proteome</keyword>
<reference evidence="4" key="1">
    <citation type="submission" date="2017-11" db="EMBL/GenBank/DDBJ databases">
        <authorList>
            <person name="Watanabe M."/>
            <person name="Kojima H."/>
        </authorList>
    </citation>
    <scope>NUCLEOTIDE SEQUENCE [LARGE SCALE GENOMIC DNA]</scope>
    <source>
        <strain evidence="4">Tokyo 01</strain>
    </source>
</reference>
<feature type="domain" description="DUF4412" evidence="2">
    <location>
        <begin position="69"/>
        <end position="214"/>
    </location>
</feature>
<dbReference type="Pfam" id="PF14371">
    <property type="entry name" value="DUF4412"/>
    <property type="match status" value="1"/>
</dbReference>
<name>A0A401G152_9BACT</name>
<feature type="signal peptide" evidence="1">
    <location>
        <begin position="1"/>
        <end position="26"/>
    </location>
</feature>
<organism evidence="3 4">
    <name type="scientific">Desulfonema ishimotonii</name>
    <dbReference type="NCBI Taxonomy" id="45657"/>
    <lineage>
        <taxon>Bacteria</taxon>
        <taxon>Pseudomonadati</taxon>
        <taxon>Thermodesulfobacteriota</taxon>
        <taxon>Desulfobacteria</taxon>
        <taxon>Desulfobacterales</taxon>
        <taxon>Desulfococcaceae</taxon>
        <taxon>Desulfonema</taxon>
    </lineage>
</organism>
<dbReference type="InterPro" id="IPR025524">
    <property type="entry name" value="DUF4412"/>
</dbReference>
<dbReference type="RefSeq" id="WP_124330066.1">
    <property type="nucleotide sequence ID" value="NZ_BEXT01000001.1"/>
</dbReference>